<dbReference type="InterPro" id="IPR052982">
    <property type="entry name" value="SRP1/TIP1-like"/>
</dbReference>
<dbReference type="OrthoDB" id="2339190at2759"/>
<dbReference type="Pfam" id="PF10342">
    <property type="entry name" value="Kre9_KNH"/>
    <property type="match status" value="1"/>
</dbReference>
<feature type="compositionally biased region" description="Low complexity" evidence="2">
    <location>
        <begin position="129"/>
        <end position="165"/>
    </location>
</feature>
<dbReference type="PANTHER" id="PTHR40633:SF1">
    <property type="entry name" value="GPI ANCHORED SERINE-THREONINE RICH PROTEIN (AFU_ORTHOLOGUE AFUA_1G03630)"/>
    <property type="match status" value="1"/>
</dbReference>
<dbReference type="AlphaFoldDB" id="A0A5M3MRG7"/>
<dbReference type="KEGG" id="cput:CONPUDRAFT_82328"/>
<protein>
    <recommendedName>
        <fullName evidence="4">Yeast cell wall synthesis Kre9/Knh1-like N-terminal domain-containing protein</fullName>
    </recommendedName>
</protein>
<feature type="compositionally biased region" description="Low complexity" evidence="2">
    <location>
        <begin position="177"/>
        <end position="218"/>
    </location>
</feature>
<evidence type="ECO:0000256" key="2">
    <source>
        <dbReference type="SAM" id="MobiDB-lite"/>
    </source>
</evidence>
<comment type="caution">
    <text evidence="5">The sequence shown here is derived from an EMBL/GenBank/DDBJ whole genome shotgun (WGS) entry which is preliminary data.</text>
</comment>
<evidence type="ECO:0000256" key="3">
    <source>
        <dbReference type="SAM" id="SignalP"/>
    </source>
</evidence>
<dbReference type="GeneID" id="19210403"/>
<dbReference type="OMA" id="VPPREDY"/>
<dbReference type="Proteomes" id="UP000053558">
    <property type="component" value="Unassembled WGS sequence"/>
</dbReference>
<evidence type="ECO:0000313" key="6">
    <source>
        <dbReference type="Proteomes" id="UP000053558"/>
    </source>
</evidence>
<keyword evidence="1 3" id="KW-0732">Signal</keyword>
<accession>A0A5M3MRG7</accession>
<dbReference type="EMBL" id="JH711578">
    <property type="protein sequence ID" value="EIW81344.1"/>
    <property type="molecule type" value="Genomic_DNA"/>
</dbReference>
<dbReference type="InterPro" id="IPR018466">
    <property type="entry name" value="Kre9/Knh1-like_N"/>
</dbReference>
<dbReference type="PANTHER" id="PTHR40633">
    <property type="entry name" value="MATRIX PROTEIN, PUTATIVE (AFU_ORTHOLOGUE AFUA_8G05410)-RELATED"/>
    <property type="match status" value="1"/>
</dbReference>
<evidence type="ECO:0000313" key="5">
    <source>
        <dbReference type="EMBL" id="EIW81344.1"/>
    </source>
</evidence>
<name>A0A5M3MRG7_CONPW</name>
<dbReference type="RefSeq" id="XP_007768711.1">
    <property type="nucleotide sequence ID" value="XM_007770521.1"/>
</dbReference>
<feature type="region of interest" description="Disordered" evidence="2">
    <location>
        <begin position="129"/>
        <end position="225"/>
    </location>
</feature>
<reference evidence="6" key="1">
    <citation type="journal article" date="2012" name="Science">
        <title>The Paleozoic origin of enzymatic lignin decomposition reconstructed from 31 fungal genomes.</title>
        <authorList>
            <person name="Floudas D."/>
            <person name="Binder M."/>
            <person name="Riley R."/>
            <person name="Barry K."/>
            <person name="Blanchette R.A."/>
            <person name="Henrissat B."/>
            <person name="Martinez A.T."/>
            <person name="Otillar R."/>
            <person name="Spatafora J.W."/>
            <person name="Yadav J.S."/>
            <person name="Aerts A."/>
            <person name="Benoit I."/>
            <person name="Boyd A."/>
            <person name="Carlson A."/>
            <person name="Copeland A."/>
            <person name="Coutinho P.M."/>
            <person name="de Vries R.P."/>
            <person name="Ferreira P."/>
            <person name="Findley K."/>
            <person name="Foster B."/>
            <person name="Gaskell J."/>
            <person name="Glotzer D."/>
            <person name="Gorecki P."/>
            <person name="Heitman J."/>
            <person name="Hesse C."/>
            <person name="Hori C."/>
            <person name="Igarashi K."/>
            <person name="Jurgens J.A."/>
            <person name="Kallen N."/>
            <person name="Kersten P."/>
            <person name="Kohler A."/>
            <person name="Kuees U."/>
            <person name="Kumar T.K.A."/>
            <person name="Kuo A."/>
            <person name="LaButti K."/>
            <person name="Larrondo L.F."/>
            <person name="Lindquist E."/>
            <person name="Ling A."/>
            <person name="Lombard V."/>
            <person name="Lucas S."/>
            <person name="Lundell T."/>
            <person name="Martin R."/>
            <person name="McLaughlin D.J."/>
            <person name="Morgenstern I."/>
            <person name="Morin E."/>
            <person name="Murat C."/>
            <person name="Nagy L.G."/>
            <person name="Nolan M."/>
            <person name="Ohm R.A."/>
            <person name="Patyshakuliyeva A."/>
            <person name="Rokas A."/>
            <person name="Ruiz-Duenas F.J."/>
            <person name="Sabat G."/>
            <person name="Salamov A."/>
            <person name="Samejima M."/>
            <person name="Schmutz J."/>
            <person name="Slot J.C."/>
            <person name="St John F."/>
            <person name="Stenlid J."/>
            <person name="Sun H."/>
            <person name="Sun S."/>
            <person name="Syed K."/>
            <person name="Tsang A."/>
            <person name="Wiebenga A."/>
            <person name="Young D."/>
            <person name="Pisabarro A."/>
            <person name="Eastwood D.C."/>
            <person name="Martin F."/>
            <person name="Cullen D."/>
            <person name="Grigoriev I.V."/>
            <person name="Hibbett D.S."/>
        </authorList>
    </citation>
    <scope>NUCLEOTIDE SEQUENCE [LARGE SCALE GENOMIC DNA]</scope>
    <source>
        <strain evidence="6">RWD-64-598 SS2</strain>
    </source>
</reference>
<feature type="domain" description="Yeast cell wall synthesis Kre9/Knh1-like N-terminal" evidence="4">
    <location>
        <begin position="35"/>
        <end position="127"/>
    </location>
</feature>
<organism evidence="5 6">
    <name type="scientific">Coniophora puteana (strain RWD-64-598)</name>
    <name type="common">Brown rot fungus</name>
    <dbReference type="NCBI Taxonomy" id="741705"/>
    <lineage>
        <taxon>Eukaryota</taxon>
        <taxon>Fungi</taxon>
        <taxon>Dikarya</taxon>
        <taxon>Basidiomycota</taxon>
        <taxon>Agaricomycotina</taxon>
        <taxon>Agaricomycetes</taxon>
        <taxon>Agaricomycetidae</taxon>
        <taxon>Boletales</taxon>
        <taxon>Coniophorineae</taxon>
        <taxon>Coniophoraceae</taxon>
        <taxon>Coniophora</taxon>
    </lineage>
</organism>
<sequence>MMFFTTLFTAVSVLASLANAIPVGTRDVVDPPITSPNASTVWHAGETQTVTWSTDNLPSQQTTSTGMLVLGYQFNNSENLMLDSPLATGFQYTDGQAQITVPDVPTRNDYIVVLFGDSGNASPQFTIIGSSSSSTSSSTSTIPSDSATASSASSTATSVSDASGSESTTPSPTDSVAPLTAFSTATSSSASPSGVSTLPPGWTSNTSAASSAQPTSSTNGASQHSGRSAIFAVPIVVGLTSLFVL</sequence>
<evidence type="ECO:0000259" key="4">
    <source>
        <dbReference type="Pfam" id="PF10342"/>
    </source>
</evidence>
<gene>
    <name evidence="5" type="ORF">CONPUDRAFT_82328</name>
</gene>
<keyword evidence="6" id="KW-1185">Reference proteome</keyword>
<evidence type="ECO:0000256" key="1">
    <source>
        <dbReference type="ARBA" id="ARBA00022729"/>
    </source>
</evidence>
<proteinExistence type="predicted"/>
<feature type="chain" id="PRO_5024350431" description="Yeast cell wall synthesis Kre9/Knh1-like N-terminal domain-containing protein" evidence="3">
    <location>
        <begin position="21"/>
        <end position="245"/>
    </location>
</feature>
<feature type="signal peptide" evidence="3">
    <location>
        <begin position="1"/>
        <end position="20"/>
    </location>
</feature>